<keyword evidence="1" id="KW-1185">Reference proteome</keyword>
<evidence type="ECO:0000313" key="1">
    <source>
        <dbReference type="Proteomes" id="UP000050741"/>
    </source>
</evidence>
<evidence type="ECO:0000313" key="2">
    <source>
        <dbReference type="WBParaSite" id="GPLIN_001631600"/>
    </source>
</evidence>
<dbReference type="InterPro" id="IPR036249">
    <property type="entry name" value="Thioredoxin-like_sf"/>
</dbReference>
<protein>
    <submittedName>
        <fullName evidence="2">Monothiol glutaredoxin, Grx4 family</fullName>
    </submittedName>
</protein>
<proteinExistence type="predicted"/>
<dbReference type="SUPFAM" id="SSF52833">
    <property type="entry name" value="Thioredoxin-like"/>
    <property type="match status" value="1"/>
</dbReference>
<name>A0A183CTV8_GLOPA</name>
<accession>A0A183CTV8</accession>
<organism evidence="1 2">
    <name type="scientific">Globodera pallida</name>
    <name type="common">Potato cyst nematode worm</name>
    <name type="synonym">Heterodera pallida</name>
    <dbReference type="NCBI Taxonomy" id="36090"/>
    <lineage>
        <taxon>Eukaryota</taxon>
        <taxon>Metazoa</taxon>
        <taxon>Ecdysozoa</taxon>
        <taxon>Nematoda</taxon>
        <taxon>Chromadorea</taxon>
        <taxon>Rhabditida</taxon>
        <taxon>Tylenchina</taxon>
        <taxon>Tylenchomorpha</taxon>
        <taxon>Tylenchoidea</taxon>
        <taxon>Heteroderidae</taxon>
        <taxon>Heteroderinae</taxon>
        <taxon>Globodera</taxon>
    </lineage>
</organism>
<reference evidence="1" key="2">
    <citation type="submission" date="2014-05" db="EMBL/GenBank/DDBJ databases">
        <title>The genome and life-stage specific transcriptomes of Globodera pallida elucidate key aspects of plant parasitism by a cyst nematode.</title>
        <authorList>
            <person name="Cotton J.A."/>
            <person name="Lilley C.J."/>
            <person name="Jones L.M."/>
            <person name="Kikuchi T."/>
            <person name="Reid A.J."/>
            <person name="Thorpe P."/>
            <person name="Tsai I.J."/>
            <person name="Beasley H."/>
            <person name="Blok V."/>
            <person name="Cock P.J.A."/>
            <person name="Van den Akker S.E."/>
            <person name="Holroyd N."/>
            <person name="Hunt M."/>
            <person name="Mantelin S."/>
            <person name="Naghra H."/>
            <person name="Pain A."/>
            <person name="Palomares-Rius J.E."/>
            <person name="Zarowiecki M."/>
            <person name="Berriman M."/>
            <person name="Jones J.T."/>
            <person name="Urwin P.E."/>
        </authorList>
    </citation>
    <scope>NUCLEOTIDE SEQUENCE [LARGE SCALE GENOMIC DNA]</scope>
    <source>
        <strain evidence="1">Lindley</strain>
    </source>
</reference>
<dbReference type="AlphaFoldDB" id="A0A183CTV8"/>
<dbReference type="Proteomes" id="UP000050741">
    <property type="component" value="Unassembled WGS sequence"/>
</dbReference>
<reference evidence="1" key="1">
    <citation type="submission" date="2013-12" db="EMBL/GenBank/DDBJ databases">
        <authorList>
            <person name="Aslett M."/>
        </authorList>
    </citation>
    <scope>NUCLEOTIDE SEQUENCE [LARGE SCALE GENOMIC DNA]</scope>
    <source>
        <strain evidence="1">Lindley</strain>
    </source>
</reference>
<dbReference type="Gene3D" id="3.40.30.10">
    <property type="entry name" value="Glutaredoxin"/>
    <property type="match status" value="1"/>
</dbReference>
<reference evidence="2" key="3">
    <citation type="submission" date="2016-06" db="UniProtKB">
        <authorList>
            <consortium name="WormBaseParasite"/>
        </authorList>
    </citation>
    <scope>IDENTIFICATION</scope>
</reference>
<dbReference type="WBParaSite" id="GPLIN_001631600">
    <property type="protein sequence ID" value="GPLIN_001631600"/>
    <property type="gene ID" value="GPLIN_001631600"/>
</dbReference>
<sequence>VHSAQVVVFMKGTQQQPMCGFSRNVKLVLDLHHVPSRDLMCWRTKS</sequence>